<protein>
    <recommendedName>
        <fullName evidence="2">Cell division protein ZapA</fullName>
    </recommendedName>
    <alternativeName>
        <fullName evidence="9">Z ring-associated protein ZapA</fullName>
    </alternativeName>
</protein>
<dbReference type="InterPro" id="IPR007838">
    <property type="entry name" value="Cell_div_ZapA-like"/>
</dbReference>
<evidence type="ECO:0000256" key="6">
    <source>
        <dbReference type="ARBA" id="ARBA00023306"/>
    </source>
</evidence>
<dbReference type="KEGG" id="ebla:JGUZn3_18060"/>
<dbReference type="Proteomes" id="UP000516349">
    <property type="component" value="Chromosome"/>
</dbReference>
<dbReference type="PANTHER" id="PTHR34981">
    <property type="entry name" value="CELL DIVISION PROTEIN ZAPA"/>
    <property type="match status" value="1"/>
</dbReference>
<keyword evidence="5" id="KW-0717">Septation</keyword>
<dbReference type="Gene3D" id="3.30.160.880">
    <property type="entry name" value="Cell division protein ZapA protomer, N-terminal domain"/>
    <property type="match status" value="1"/>
</dbReference>
<evidence type="ECO:0000256" key="7">
    <source>
        <dbReference type="ARBA" id="ARBA00024910"/>
    </source>
</evidence>
<dbReference type="AlphaFoldDB" id="A0A7H1NTB0"/>
<dbReference type="InterPro" id="IPR042233">
    <property type="entry name" value="Cell_div_ZapA_N"/>
</dbReference>
<evidence type="ECO:0000313" key="11">
    <source>
        <dbReference type="Proteomes" id="UP000516349"/>
    </source>
</evidence>
<proteinExistence type="predicted"/>
<keyword evidence="3" id="KW-0963">Cytoplasm</keyword>
<sequence length="113" mass="12580">MGQVTVKINGYAYTVICEDGQEQHLQAMARQVEERIERVRNGVGHNGEGRMLALASLLMADELYDLSADKVPIATAEKIMEAERILKKNTLNTEKLLLLVEQAEAIADLLEID</sequence>
<dbReference type="SUPFAM" id="SSF102829">
    <property type="entry name" value="Cell division protein ZapA-like"/>
    <property type="match status" value="1"/>
</dbReference>
<organism evidence="10 11">
    <name type="scientific">Entomobacter blattae</name>
    <dbReference type="NCBI Taxonomy" id="2762277"/>
    <lineage>
        <taxon>Bacteria</taxon>
        <taxon>Pseudomonadati</taxon>
        <taxon>Pseudomonadota</taxon>
        <taxon>Alphaproteobacteria</taxon>
        <taxon>Acetobacterales</taxon>
        <taxon>Acetobacteraceae</taxon>
        <taxon>Entomobacter</taxon>
    </lineage>
</organism>
<keyword evidence="6" id="KW-0131">Cell cycle</keyword>
<name>A0A7H1NTB0_9PROT</name>
<evidence type="ECO:0000256" key="5">
    <source>
        <dbReference type="ARBA" id="ARBA00023210"/>
    </source>
</evidence>
<comment type="function">
    <text evidence="7">Activator of cell division through the inhibition of FtsZ GTPase activity, therefore promoting FtsZ assembly into bundles of protofilaments necessary for the formation of the division Z ring. It is recruited early at mid-cell but it is not essential for cell division.</text>
</comment>
<dbReference type="GO" id="GO:0000917">
    <property type="term" value="P:division septum assembly"/>
    <property type="evidence" value="ECO:0007669"/>
    <property type="project" value="UniProtKB-KW"/>
</dbReference>
<comment type="subcellular location">
    <subcellularLocation>
        <location evidence="1">Cytoplasm</location>
    </subcellularLocation>
</comment>
<dbReference type="GO" id="GO:0030428">
    <property type="term" value="C:cell septum"/>
    <property type="evidence" value="ECO:0007669"/>
    <property type="project" value="TreeGrafter"/>
</dbReference>
<reference evidence="10 11" key="1">
    <citation type="submission" date="2020-08" db="EMBL/GenBank/DDBJ databases">
        <title>Complete genome sequence of Entomobacter blattae G55GP.</title>
        <authorList>
            <person name="Poehlein A."/>
            <person name="Guzman J."/>
            <person name="Daniel R."/>
            <person name="Vilcinskas A."/>
        </authorList>
    </citation>
    <scope>NUCLEOTIDE SEQUENCE [LARGE SCALE GENOMIC DNA]</scope>
    <source>
        <strain evidence="10 11">G55GP</strain>
    </source>
</reference>
<dbReference type="PANTHER" id="PTHR34981:SF1">
    <property type="entry name" value="CELL DIVISION PROTEIN ZAPA"/>
    <property type="match status" value="1"/>
</dbReference>
<dbReference type="Pfam" id="PF05164">
    <property type="entry name" value="ZapA"/>
    <property type="match status" value="1"/>
</dbReference>
<evidence type="ECO:0000256" key="3">
    <source>
        <dbReference type="ARBA" id="ARBA00022490"/>
    </source>
</evidence>
<dbReference type="GO" id="GO:0043093">
    <property type="term" value="P:FtsZ-dependent cytokinesis"/>
    <property type="evidence" value="ECO:0007669"/>
    <property type="project" value="TreeGrafter"/>
</dbReference>
<evidence type="ECO:0000313" key="10">
    <source>
        <dbReference type="EMBL" id="QNT79020.1"/>
    </source>
</evidence>
<keyword evidence="11" id="KW-1185">Reference proteome</keyword>
<accession>A0A7H1NTB0</accession>
<dbReference type="EMBL" id="CP060244">
    <property type="protein sequence ID" value="QNT79020.1"/>
    <property type="molecule type" value="Genomic_DNA"/>
</dbReference>
<keyword evidence="4 10" id="KW-0132">Cell division</keyword>
<evidence type="ECO:0000256" key="4">
    <source>
        <dbReference type="ARBA" id="ARBA00022618"/>
    </source>
</evidence>
<gene>
    <name evidence="10" type="ORF">JGUZn3_18060</name>
</gene>
<dbReference type="GO" id="GO:0000921">
    <property type="term" value="P:septin ring assembly"/>
    <property type="evidence" value="ECO:0007669"/>
    <property type="project" value="TreeGrafter"/>
</dbReference>
<dbReference type="InterPro" id="IPR036192">
    <property type="entry name" value="Cell_div_ZapA-like_sf"/>
</dbReference>
<dbReference type="RefSeq" id="WP_203413223.1">
    <property type="nucleotide sequence ID" value="NZ_CP060244.1"/>
</dbReference>
<dbReference type="GO" id="GO:0032153">
    <property type="term" value="C:cell division site"/>
    <property type="evidence" value="ECO:0007669"/>
    <property type="project" value="TreeGrafter"/>
</dbReference>
<dbReference type="GO" id="GO:0005829">
    <property type="term" value="C:cytosol"/>
    <property type="evidence" value="ECO:0007669"/>
    <property type="project" value="TreeGrafter"/>
</dbReference>
<evidence type="ECO:0000256" key="9">
    <source>
        <dbReference type="ARBA" id="ARBA00033158"/>
    </source>
</evidence>
<evidence type="ECO:0000256" key="1">
    <source>
        <dbReference type="ARBA" id="ARBA00004496"/>
    </source>
</evidence>
<evidence type="ECO:0000256" key="2">
    <source>
        <dbReference type="ARBA" id="ARBA00015195"/>
    </source>
</evidence>
<comment type="subunit">
    <text evidence="8">Homodimer. Interacts with FtsZ.</text>
</comment>
<evidence type="ECO:0000256" key="8">
    <source>
        <dbReference type="ARBA" id="ARBA00026068"/>
    </source>
</evidence>